<organism evidence="1 2">
    <name type="scientific">Linum trigynum</name>
    <dbReference type="NCBI Taxonomy" id="586398"/>
    <lineage>
        <taxon>Eukaryota</taxon>
        <taxon>Viridiplantae</taxon>
        <taxon>Streptophyta</taxon>
        <taxon>Embryophyta</taxon>
        <taxon>Tracheophyta</taxon>
        <taxon>Spermatophyta</taxon>
        <taxon>Magnoliopsida</taxon>
        <taxon>eudicotyledons</taxon>
        <taxon>Gunneridae</taxon>
        <taxon>Pentapetalae</taxon>
        <taxon>rosids</taxon>
        <taxon>fabids</taxon>
        <taxon>Malpighiales</taxon>
        <taxon>Linaceae</taxon>
        <taxon>Linum</taxon>
    </lineage>
</organism>
<evidence type="ECO:0000313" key="2">
    <source>
        <dbReference type="Proteomes" id="UP001497516"/>
    </source>
</evidence>
<proteinExistence type="predicted"/>
<sequence length="126" mass="13592">MGDLGELILEFWIALPQEGIGSETPSSHNASHDAGKTNLHAFILPVRRFLLGCNSKAVLSPIRASRNLIVGTSSEVRPIVCPGIKQHFAPVTLAGREGRLLVFPNLICNGYSQDSHTTPEDDLAGY</sequence>
<accession>A0AAV2EVP2</accession>
<gene>
    <name evidence="1" type="ORF">LTRI10_LOCUS30319</name>
</gene>
<dbReference type="Proteomes" id="UP001497516">
    <property type="component" value="Chromosome 5"/>
</dbReference>
<name>A0AAV2EVP2_9ROSI</name>
<protein>
    <submittedName>
        <fullName evidence="1">Uncharacterized protein</fullName>
    </submittedName>
</protein>
<keyword evidence="2" id="KW-1185">Reference proteome</keyword>
<reference evidence="1 2" key="1">
    <citation type="submission" date="2024-04" db="EMBL/GenBank/DDBJ databases">
        <authorList>
            <person name="Fracassetti M."/>
        </authorList>
    </citation>
    <scope>NUCLEOTIDE SEQUENCE [LARGE SCALE GENOMIC DNA]</scope>
</reference>
<dbReference type="EMBL" id="OZ034818">
    <property type="protein sequence ID" value="CAL1389465.1"/>
    <property type="molecule type" value="Genomic_DNA"/>
</dbReference>
<dbReference type="AlphaFoldDB" id="A0AAV2EVP2"/>
<evidence type="ECO:0000313" key="1">
    <source>
        <dbReference type="EMBL" id="CAL1389465.1"/>
    </source>
</evidence>